<dbReference type="NCBIfam" id="TIGR00318">
    <property type="entry name" value="cyaB"/>
    <property type="match status" value="1"/>
</dbReference>
<dbReference type="PANTHER" id="PTHR21028:SF2">
    <property type="entry name" value="CYTH DOMAIN-CONTAINING PROTEIN"/>
    <property type="match status" value="1"/>
</dbReference>
<dbReference type="EC" id="4.6.1.1" evidence="2"/>
<sequence>MIEVEVKAKIDNFDSIEKGLKKIGAKKTHVEHQEDLYFNSPIKDFAKTDEALRIRKVNIEDSFETYITYKGPKIDEKSKTRKEIEVKIEDSEKVSNIFKSLEFVETSKVVKNRTIYLLEQYIISLDNVIGLGPYMEIETDIDEGCDYESEIDKIFDIFKKLDIISGFERTSYLELLEKEKN</sequence>
<dbReference type="AlphaFoldDB" id="A0A644T4Z7"/>
<dbReference type="EMBL" id="VSSQ01000016">
    <property type="protein sequence ID" value="MPL62006.1"/>
    <property type="molecule type" value="Genomic_DNA"/>
</dbReference>
<feature type="domain" description="CYTH" evidence="1">
    <location>
        <begin position="1"/>
        <end position="178"/>
    </location>
</feature>
<dbReference type="InterPro" id="IPR023577">
    <property type="entry name" value="CYTH_domain"/>
</dbReference>
<dbReference type="Gene3D" id="2.40.320.10">
    <property type="entry name" value="Hypothetical Protein Pfu-838710-001"/>
    <property type="match status" value="1"/>
</dbReference>
<evidence type="ECO:0000313" key="2">
    <source>
        <dbReference type="EMBL" id="MPL62006.1"/>
    </source>
</evidence>
<comment type="caution">
    <text evidence="2">The sequence shown here is derived from an EMBL/GenBank/DDBJ whole genome shotgun (WGS) entry which is preliminary data.</text>
</comment>
<protein>
    <submittedName>
        <fullName evidence="2">Adenylate cyclase CyaB</fullName>
        <ecNumber evidence="2">4.6.1.1</ecNumber>
    </submittedName>
</protein>
<dbReference type="PANTHER" id="PTHR21028">
    <property type="entry name" value="SI:CH211-156B7.4"/>
    <property type="match status" value="1"/>
</dbReference>
<dbReference type="CDD" id="cd07890">
    <property type="entry name" value="CYTH-like_AC_IV-like"/>
    <property type="match status" value="1"/>
</dbReference>
<reference evidence="2" key="1">
    <citation type="submission" date="2019-08" db="EMBL/GenBank/DDBJ databases">
        <authorList>
            <person name="Kucharzyk K."/>
            <person name="Murdoch R.W."/>
            <person name="Higgins S."/>
            <person name="Loffler F."/>
        </authorList>
    </citation>
    <scope>NUCLEOTIDE SEQUENCE</scope>
</reference>
<accession>A0A644T4Z7</accession>
<gene>
    <name evidence="2" type="primary">cyaB_1</name>
    <name evidence="2" type="ORF">SDC9_07596</name>
</gene>
<proteinExistence type="predicted"/>
<dbReference type="GO" id="GO:0004016">
    <property type="term" value="F:adenylate cyclase activity"/>
    <property type="evidence" value="ECO:0007669"/>
    <property type="project" value="UniProtKB-EC"/>
</dbReference>
<dbReference type="InterPro" id="IPR008173">
    <property type="entry name" value="Adenylyl_cyclase_CyaB"/>
</dbReference>
<dbReference type="SUPFAM" id="SSF55154">
    <property type="entry name" value="CYTH-like phosphatases"/>
    <property type="match status" value="1"/>
</dbReference>
<organism evidence="2">
    <name type="scientific">bioreactor metagenome</name>
    <dbReference type="NCBI Taxonomy" id="1076179"/>
    <lineage>
        <taxon>unclassified sequences</taxon>
        <taxon>metagenomes</taxon>
        <taxon>ecological metagenomes</taxon>
    </lineage>
</organism>
<evidence type="ECO:0000259" key="1">
    <source>
        <dbReference type="PROSITE" id="PS51707"/>
    </source>
</evidence>
<keyword evidence="2" id="KW-0456">Lyase</keyword>
<dbReference type="Pfam" id="PF01928">
    <property type="entry name" value="CYTH"/>
    <property type="match status" value="1"/>
</dbReference>
<dbReference type="PROSITE" id="PS51707">
    <property type="entry name" value="CYTH"/>
    <property type="match status" value="1"/>
</dbReference>
<name>A0A644T4Z7_9ZZZZ</name>
<dbReference type="InterPro" id="IPR033469">
    <property type="entry name" value="CYTH-like_dom_sf"/>
</dbReference>
<dbReference type="SMART" id="SM01118">
    <property type="entry name" value="CYTH"/>
    <property type="match status" value="1"/>
</dbReference>